<name>A0A7W6BJH0_9SPHN</name>
<dbReference type="Gene3D" id="3.40.50.1820">
    <property type="entry name" value="alpha/beta hydrolase"/>
    <property type="match status" value="1"/>
</dbReference>
<evidence type="ECO:0000313" key="3">
    <source>
        <dbReference type="Proteomes" id="UP000571950"/>
    </source>
</evidence>
<reference evidence="2 3" key="1">
    <citation type="submission" date="2020-08" db="EMBL/GenBank/DDBJ databases">
        <title>Genomic Encyclopedia of Type Strains, Phase IV (KMG-IV): sequencing the most valuable type-strain genomes for metagenomic binning, comparative biology and taxonomic classification.</title>
        <authorList>
            <person name="Goeker M."/>
        </authorList>
    </citation>
    <scope>NUCLEOTIDE SEQUENCE [LARGE SCALE GENOMIC DNA]</scope>
    <source>
        <strain evidence="2 3">DSM 26189</strain>
    </source>
</reference>
<dbReference type="AlphaFoldDB" id="A0A7W6BJH0"/>
<dbReference type="Proteomes" id="UP000571950">
    <property type="component" value="Unassembled WGS sequence"/>
</dbReference>
<dbReference type="InterPro" id="IPR029058">
    <property type="entry name" value="AB_hydrolase_fold"/>
</dbReference>
<dbReference type="PANTHER" id="PTHR46438">
    <property type="entry name" value="ALPHA/BETA-HYDROLASES SUPERFAMILY PROTEIN"/>
    <property type="match status" value="1"/>
</dbReference>
<sequence>MTSQPIGAGRIVDVDGIETHVHEAGSGHPIVLIHGAGPGATGLSNWSRNIEALARDFHVIVVDLPGFGQSRKMRIPPAFFEFYGLHIGKLLDAMGLEKAHMVGNSLGGGASMMLALRRPEKVGKLVLMGSGGGFPVTSVMPTTGLKMLMGFYEAPGPSRERLAAFIGEMVFDRAMITEQLLEERLSAALAPDLVACPPFGFRDGRPPVPDDVWRERLDRLPHRTLIVWGREDRVMPLDNGFILLKQIPGARMHILPHCGHWAQWEKAEEFNALVGQFLRD</sequence>
<evidence type="ECO:0000259" key="1">
    <source>
        <dbReference type="Pfam" id="PF00561"/>
    </source>
</evidence>
<feature type="domain" description="AB hydrolase-1" evidence="1">
    <location>
        <begin position="29"/>
        <end position="267"/>
    </location>
</feature>
<protein>
    <submittedName>
        <fullName evidence="2">2-hydroxy-6-oxonona-2,4-dienedioate hydrolase/4,5:9,10-diseco-3-hydroxy-5,9, 17-trioxoandrosta-1(10),2-diene-4-oate hydrolase</fullName>
        <ecNumber evidence="2">3.7.1.14</ecNumber>
        <ecNumber evidence="2">3.7.1.17</ecNumber>
    </submittedName>
</protein>
<organism evidence="2 3">
    <name type="scientific">Sphingobium jiangsuense</name>
    <dbReference type="NCBI Taxonomy" id="870476"/>
    <lineage>
        <taxon>Bacteria</taxon>
        <taxon>Pseudomonadati</taxon>
        <taxon>Pseudomonadota</taxon>
        <taxon>Alphaproteobacteria</taxon>
        <taxon>Sphingomonadales</taxon>
        <taxon>Sphingomonadaceae</taxon>
        <taxon>Sphingobium</taxon>
    </lineage>
</organism>
<dbReference type="InterPro" id="IPR000073">
    <property type="entry name" value="AB_hydrolase_1"/>
</dbReference>
<dbReference type="PANTHER" id="PTHR46438:SF11">
    <property type="entry name" value="LIPASE-RELATED"/>
    <property type="match status" value="1"/>
</dbReference>
<proteinExistence type="predicted"/>
<dbReference type="PRINTS" id="PR00111">
    <property type="entry name" value="ABHYDROLASE"/>
</dbReference>
<comment type="caution">
    <text evidence="2">The sequence shown here is derived from an EMBL/GenBank/DDBJ whole genome shotgun (WGS) entry which is preliminary data.</text>
</comment>
<dbReference type="EC" id="3.7.1.17" evidence="2"/>
<dbReference type="EC" id="3.7.1.14" evidence="2"/>
<dbReference type="EMBL" id="JACIDT010000009">
    <property type="protein sequence ID" value="MBB3927079.1"/>
    <property type="molecule type" value="Genomic_DNA"/>
</dbReference>
<evidence type="ECO:0000313" key="2">
    <source>
        <dbReference type="EMBL" id="MBB3927079.1"/>
    </source>
</evidence>
<accession>A0A7W6BJH0</accession>
<dbReference type="GO" id="GO:0102296">
    <property type="term" value="F:4,5-9,10-diseco-3-hydroxy-5,9,17-trioxoandrosta-1(10),2-diene-4-oate hydrolase activity"/>
    <property type="evidence" value="ECO:0007669"/>
    <property type="project" value="UniProtKB-EC"/>
</dbReference>
<gene>
    <name evidence="2" type="ORF">GGR43_002802</name>
</gene>
<keyword evidence="3" id="KW-1185">Reference proteome</keyword>
<dbReference type="RefSeq" id="WP_188072575.1">
    <property type="nucleotide sequence ID" value="NZ_BSPS01000023.1"/>
</dbReference>
<dbReference type="Pfam" id="PF00561">
    <property type="entry name" value="Abhydrolase_1"/>
    <property type="match status" value="1"/>
</dbReference>
<keyword evidence="2" id="KW-0378">Hydrolase</keyword>
<dbReference type="SUPFAM" id="SSF53474">
    <property type="entry name" value="alpha/beta-Hydrolases"/>
    <property type="match status" value="1"/>
</dbReference>